<feature type="compositionally biased region" description="Acidic residues" evidence="1">
    <location>
        <begin position="116"/>
        <end position="131"/>
    </location>
</feature>
<accession>A0AAV3SVD5</accession>
<dbReference type="EMBL" id="BAAADQ010000013">
    <property type="protein sequence ID" value="GAA0548867.1"/>
    <property type="molecule type" value="Genomic_DNA"/>
</dbReference>
<keyword evidence="2" id="KW-0812">Transmembrane</keyword>
<evidence type="ECO:0000256" key="2">
    <source>
        <dbReference type="SAM" id="Phobius"/>
    </source>
</evidence>
<dbReference type="InterPro" id="IPR055746">
    <property type="entry name" value="DUF7322"/>
</dbReference>
<dbReference type="Proteomes" id="UP001501425">
    <property type="component" value="Unassembled WGS sequence"/>
</dbReference>
<feature type="region of interest" description="Disordered" evidence="1">
    <location>
        <begin position="1"/>
        <end position="39"/>
    </location>
</feature>
<keyword evidence="7" id="KW-1185">Reference proteome</keyword>
<reference evidence="5 7" key="3">
    <citation type="submission" date="2024-06" db="EMBL/GenBank/DDBJ databases">
        <title>Halorubrum miltondacostae sp. nov., a potential PHA producer isolated from an inland solar saltern in Rio Maior, Portugal.</title>
        <authorList>
            <person name="Albuquerque L."/>
            <person name="Viver T."/>
            <person name="Barroso C."/>
            <person name="Claudino R."/>
            <person name="Galvan M."/>
            <person name="Simoes G."/>
            <person name="Lobo Da Cunha A."/>
            <person name="Egas C."/>
        </authorList>
    </citation>
    <scope>NUCLEOTIDE SEQUENCE [LARGE SCALE GENOMIC DNA]</scope>
    <source>
        <strain evidence="5 7">DSM 18646</strain>
    </source>
</reference>
<evidence type="ECO:0000259" key="3">
    <source>
        <dbReference type="Pfam" id="PF24008"/>
    </source>
</evidence>
<evidence type="ECO:0000313" key="5">
    <source>
        <dbReference type="EMBL" id="MEZ3167132.1"/>
    </source>
</evidence>
<evidence type="ECO:0000313" key="4">
    <source>
        <dbReference type="EMBL" id="GAA0548867.1"/>
    </source>
</evidence>
<organism evidence="4 6">
    <name type="scientific">Halorubrum ejinorense</name>
    <dbReference type="NCBI Taxonomy" id="425309"/>
    <lineage>
        <taxon>Archaea</taxon>
        <taxon>Methanobacteriati</taxon>
        <taxon>Methanobacteriota</taxon>
        <taxon>Stenosarchaea group</taxon>
        <taxon>Halobacteria</taxon>
        <taxon>Halobacteriales</taxon>
        <taxon>Haloferacaceae</taxon>
        <taxon>Halorubrum</taxon>
    </lineage>
</organism>
<feature type="compositionally biased region" description="Low complexity" evidence="1">
    <location>
        <begin position="132"/>
        <end position="142"/>
    </location>
</feature>
<gene>
    <name evidence="5" type="ORF">ABNG02_07320</name>
    <name evidence="4" type="ORF">GCM10008994_24730</name>
</gene>
<dbReference type="AlphaFoldDB" id="A0AAV3SVD5"/>
<evidence type="ECO:0000313" key="6">
    <source>
        <dbReference type="Proteomes" id="UP001501425"/>
    </source>
</evidence>
<feature type="compositionally biased region" description="Acidic residues" evidence="1">
    <location>
        <begin position="143"/>
        <end position="159"/>
    </location>
</feature>
<keyword evidence="2" id="KW-0472">Membrane</keyword>
<proteinExistence type="predicted"/>
<feature type="domain" description="DUF7322" evidence="3">
    <location>
        <begin position="47"/>
        <end position="107"/>
    </location>
</feature>
<comment type="caution">
    <text evidence="4">The sequence shown here is derived from an EMBL/GenBank/DDBJ whole genome shotgun (WGS) entry which is preliminary data.</text>
</comment>
<dbReference type="EMBL" id="JBEDNW010000003">
    <property type="protein sequence ID" value="MEZ3167132.1"/>
    <property type="molecule type" value="Genomic_DNA"/>
</dbReference>
<feature type="compositionally biased region" description="Acidic residues" evidence="1">
    <location>
        <begin position="1"/>
        <end position="11"/>
    </location>
</feature>
<protein>
    <recommendedName>
        <fullName evidence="3">DUF7322 domain-containing protein</fullName>
    </recommendedName>
</protein>
<keyword evidence="2" id="KW-1133">Transmembrane helix</keyword>
<dbReference type="Proteomes" id="UP001567571">
    <property type="component" value="Unassembled WGS sequence"/>
</dbReference>
<reference evidence="4" key="2">
    <citation type="submission" date="2023-12" db="EMBL/GenBank/DDBJ databases">
        <authorList>
            <person name="Sun Q."/>
            <person name="Inoue M."/>
        </authorList>
    </citation>
    <scope>NUCLEOTIDE SEQUENCE</scope>
    <source>
        <strain evidence="4">JCM 14265</strain>
    </source>
</reference>
<feature type="transmembrane region" description="Helical" evidence="2">
    <location>
        <begin position="56"/>
        <end position="80"/>
    </location>
</feature>
<evidence type="ECO:0000256" key="1">
    <source>
        <dbReference type="SAM" id="MobiDB-lite"/>
    </source>
</evidence>
<dbReference type="RefSeq" id="WP_343779533.1">
    <property type="nucleotide sequence ID" value="NZ_BAAADQ010000013.1"/>
</dbReference>
<reference evidence="4" key="1">
    <citation type="journal article" date="2014" name="Int. J. Syst. Evol. Microbiol.">
        <title>Complete genome sequence of Corynebacterium casei LMG S-19264T (=DSM 44701T), isolated from a smear-ripened cheese.</title>
        <authorList>
            <consortium name="US DOE Joint Genome Institute (JGI-PGF)"/>
            <person name="Walter F."/>
            <person name="Albersmeier A."/>
            <person name="Kalinowski J."/>
            <person name="Ruckert C."/>
        </authorList>
    </citation>
    <scope>NUCLEOTIDE SEQUENCE</scope>
    <source>
        <strain evidence="4">JCM 14265</strain>
    </source>
</reference>
<feature type="region of interest" description="Disordered" evidence="1">
    <location>
        <begin position="109"/>
        <end position="168"/>
    </location>
</feature>
<sequence length="168" mass="17658">MFSLDEDDEGEISVGESSDAEREMTPDIPKAPSVKTFDDAGDFEGASDVDSGTLRAFVAAVIYANAAVLLVALGPMVWYFEGWSRTGPALLVVGLLAGVRTYQTYRSWNRSRDDGADSDTGSDESESEAESDANGAAAADSETLPDDETGPDGVDDTGSESDSTRPEA</sequence>
<evidence type="ECO:0000313" key="7">
    <source>
        <dbReference type="Proteomes" id="UP001567571"/>
    </source>
</evidence>
<dbReference type="Pfam" id="PF24008">
    <property type="entry name" value="DUF7322"/>
    <property type="match status" value="1"/>
</dbReference>
<name>A0AAV3SVD5_9EURY</name>